<accession>A0A2T0B4S2</accession>
<organism evidence="3 4">
    <name type="scientific">Clostridium liquoris</name>
    <dbReference type="NCBI Taxonomy" id="1289519"/>
    <lineage>
        <taxon>Bacteria</taxon>
        <taxon>Bacillati</taxon>
        <taxon>Bacillota</taxon>
        <taxon>Clostridia</taxon>
        <taxon>Eubacteriales</taxon>
        <taxon>Clostridiaceae</taxon>
        <taxon>Clostridium</taxon>
    </lineage>
</organism>
<dbReference type="NCBIfam" id="NF045794">
    <property type="entry name" value="CsxC_fam"/>
    <property type="match status" value="1"/>
</dbReference>
<dbReference type="EMBL" id="PVXO01000034">
    <property type="protein sequence ID" value="PRR78879.1"/>
    <property type="molecule type" value="Genomic_DNA"/>
</dbReference>
<dbReference type="InterPro" id="IPR057174">
    <property type="entry name" value="DUF7852"/>
</dbReference>
<dbReference type="Pfam" id="PF25250">
    <property type="entry name" value="DUF7852"/>
    <property type="match status" value="1"/>
</dbReference>
<reference evidence="3 4" key="1">
    <citation type="submission" date="2018-03" db="EMBL/GenBank/DDBJ databases">
        <title>Genome sequence of Clostridium liquoris DSM 100320.</title>
        <authorList>
            <person name="Poehlein A."/>
            <person name="Daniel R."/>
        </authorList>
    </citation>
    <scope>NUCLEOTIDE SEQUENCE [LARGE SCALE GENOMIC DNA]</scope>
    <source>
        <strain evidence="3 4">DSM 100320</strain>
    </source>
</reference>
<protein>
    <recommendedName>
        <fullName evidence="2">DUF7852 domain-containing protein</fullName>
    </recommendedName>
</protein>
<feature type="compositionally biased region" description="Basic and acidic residues" evidence="1">
    <location>
        <begin position="9"/>
        <end position="21"/>
    </location>
</feature>
<dbReference type="AlphaFoldDB" id="A0A2T0B4S2"/>
<evidence type="ECO:0000313" key="3">
    <source>
        <dbReference type="EMBL" id="PRR78879.1"/>
    </source>
</evidence>
<dbReference type="InterPro" id="IPR054845">
    <property type="entry name" value="Exosporium_prot_C"/>
</dbReference>
<evidence type="ECO:0000256" key="1">
    <source>
        <dbReference type="SAM" id="MobiDB-lite"/>
    </source>
</evidence>
<dbReference type="Proteomes" id="UP000239706">
    <property type="component" value="Unassembled WGS sequence"/>
</dbReference>
<feature type="region of interest" description="Disordered" evidence="1">
    <location>
        <begin position="1"/>
        <end position="21"/>
    </location>
</feature>
<feature type="domain" description="DUF7852" evidence="2">
    <location>
        <begin position="27"/>
        <end position="136"/>
    </location>
</feature>
<evidence type="ECO:0000259" key="2">
    <source>
        <dbReference type="Pfam" id="PF25250"/>
    </source>
</evidence>
<comment type="caution">
    <text evidence="3">The sequence shown here is derived from an EMBL/GenBank/DDBJ whole genome shotgun (WGS) entry which is preliminary data.</text>
</comment>
<proteinExistence type="predicted"/>
<dbReference type="OrthoDB" id="2381017at2"/>
<sequence length="269" mass="30789">MSKRHHSRKYENKLHSGKQEHEITVDKDTIENCEAAVISETLPICENSPCKSEVTPRPVTVKVPVVLTECGITITIQSSLKLEENVLEIKHIRKNVYLNQCKLIPNSEHGKFNNGILFLEGFIKKNIEYTTKDYNTKSVLRGKLKHATVKVPFKSTTKITFKTPPKFKTNITHDEVELLETSIKVCDICEENIAGENICEKNFKLTEFFNEKVFCELICAEIIESDILENPINKDCKSSIEQTFSNITERVVLLLTIRLLQNQHVEISK</sequence>
<keyword evidence="4" id="KW-1185">Reference proteome</keyword>
<dbReference type="RefSeq" id="WP_106063340.1">
    <property type="nucleotide sequence ID" value="NZ_PVXO01000034.1"/>
</dbReference>
<gene>
    <name evidence="3" type="ORF">CLLI_12180</name>
</gene>
<evidence type="ECO:0000313" key="4">
    <source>
        <dbReference type="Proteomes" id="UP000239706"/>
    </source>
</evidence>
<name>A0A2T0B4S2_9CLOT</name>